<reference evidence="1 2" key="1">
    <citation type="submission" date="2014-04" db="EMBL/GenBank/DDBJ databases">
        <title>Evolutionary Origins and Diversification of the Mycorrhizal Mutualists.</title>
        <authorList>
            <consortium name="DOE Joint Genome Institute"/>
            <consortium name="Mycorrhizal Genomics Consortium"/>
            <person name="Kohler A."/>
            <person name="Kuo A."/>
            <person name="Nagy L.G."/>
            <person name="Floudas D."/>
            <person name="Copeland A."/>
            <person name="Barry K.W."/>
            <person name="Cichocki N."/>
            <person name="Veneault-Fourrey C."/>
            <person name="LaButti K."/>
            <person name="Lindquist E.A."/>
            <person name="Lipzen A."/>
            <person name="Lundell T."/>
            <person name="Morin E."/>
            <person name="Murat C."/>
            <person name="Riley R."/>
            <person name="Ohm R."/>
            <person name="Sun H."/>
            <person name="Tunlid A."/>
            <person name="Henrissat B."/>
            <person name="Grigoriev I.V."/>
            <person name="Hibbett D.S."/>
            <person name="Martin F."/>
        </authorList>
    </citation>
    <scope>NUCLEOTIDE SEQUENCE [LARGE SCALE GENOMIC DNA]</scope>
    <source>
        <strain evidence="1 2">FD-317 M1</strain>
    </source>
</reference>
<organism evidence="1 2">
    <name type="scientific">Collybiopsis luxurians FD-317 M1</name>
    <dbReference type="NCBI Taxonomy" id="944289"/>
    <lineage>
        <taxon>Eukaryota</taxon>
        <taxon>Fungi</taxon>
        <taxon>Dikarya</taxon>
        <taxon>Basidiomycota</taxon>
        <taxon>Agaricomycotina</taxon>
        <taxon>Agaricomycetes</taxon>
        <taxon>Agaricomycetidae</taxon>
        <taxon>Agaricales</taxon>
        <taxon>Marasmiineae</taxon>
        <taxon>Omphalotaceae</taxon>
        <taxon>Collybiopsis</taxon>
        <taxon>Collybiopsis luxurians</taxon>
    </lineage>
</organism>
<evidence type="ECO:0000313" key="1">
    <source>
        <dbReference type="EMBL" id="KIK60218.1"/>
    </source>
</evidence>
<keyword evidence="2" id="KW-1185">Reference proteome</keyword>
<evidence type="ECO:0000313" key="2">
    <source>
        <dbReference type="Proteomes" id="UP000053593"/>
    </source>
</evidence>
<protein>
    <submittedName>
        <fullName evidence="1">Uncharacterized protein</fullName>
    </submittedName>
</protein>
<dbReference type="HOGENOM" id="CLU_2373013_0_0_1"/>
<dbReference type="AlphaFoldDB" id="A0A0D0CVY7"/>
<name>A0A0D0CVY7_9AGAR</name>
<sequence>MSEFEGPQAQVGRLDPSFSFCCRLFVSPNFRPIRALRFFLLPISGSPYRSSREPTTLLLCTLQSGRVHVHSLSCSNIRLYILLPLLALVHFGLPE</sequence>
<dbReference type="Proteomes" id="UP000053593">
    <property type="component" value="Unassembled WGS sequence"/>
</dbReference>
<dbReference type="EMBL" id="KN834776">
    <property type="protein sequence ID" value="KIK60218.1"/>
    <property type="molecule type" value="Genomic_DNA"/>
</dbReference>
<gene>
    <name evidence="1" type="ORF">GYMLUDRAFT_615116</name>
</gene>
<proteinExistence type="predicted"/>
<accession>A0A0D0CVY7</accession>